<dbReference type="Pfam" id="PF04244">
    <property type="entry name" value="DPRP"/>
    <property type="match status" value="1"/>
</dbReference>
<dbReference type="Proteomes" id="UP001501600">
    <property type="component" value="Unassembled WGS sequence"/>
</dbReference>
<dbReference type="PANTHER" id="PTHR38657">
    <property type="entry name" value="SLR1343 PROTEIN"/>
    <property type="match status" value="1"/>
</dbReference>
<evidence type="ECO:0000313" key="2">
    <source>
        <dbReference type="Proteomes" id="UP001501600"/>
    </source>
</evidence>
<name>A0ABP9S480_9GAMM</name>
<dbReference type="InterPro" id="IPR052551">
    <property type="entry name" value="UV-DNA_repair_photolyase"/>
</dbReference>
<dbReference type="Gene3D" id="1.10.10.1710">
    <property type="entry name" value="Deoxyribodipyrimidine photolyase-related"/>
    <property type="match status" value="1"/>
</dbReference>
<gene>
    <name evidence="1" type="ORF">GCM10025772_17510</name>
</gene>
<dbReference type="Gene3D" id="1.10.579.10">
    <property type="entry name" value="DNA Cyclobutane Dipyrimidine Photolyase, subunit A, domain 3"/>
    <property type="match status" value="1"/>
</dbReference>
<dbReference type="Gene3D" id="1.25.40.80">
    <property type="match status" value="1"/>
</dbReference>
<keyword evidence="2" id="KW-1185">Reference proteome</keyword>
<accession>A0ABP9S480</accession>
<reference evidence="2" key="1">
    <citation type="journal article" date="2019" name="Int. J. Syst. Evol. Microbiol.">
        <title>The Global Catalogue of Microorganisms (GCM) 10K type strain sequencing project: providing services to taxonomists for standard genome sequencing and annotation.</title>
        <authorList>
            <consortium name="The Broad Institute Genomics Platform"/>
            <consortium name="The Broad Institute Genome Sequencing Center for Infectious Disease"/>
            <person name="Wu L."/>
            <person name="Ma J."/>
        </authorList>
    </citation>
    <scope>NUCLEOTIDE SEQUENCE [LARGE SCALE GENOMIC DNA]</scope>
    <source>
        <strain evidence="2">JCM 18720</strain>
    </source>
</reference>
<comment type="caution">
    <text evidence="1">The sequence shown here is derived from an EMBL/GenBank/DDBJ whole genome shotgun (WGS) entry which is preliminary data.</text>
</comment>
<proteinExistence type="predicted"/>
<dbReference type="Gene3D" id="3.40.50.620">
    <property type="entry name" value="HUPs"/>
    <property type="match status" value="1"/>
</dbReference>
<protein>
    <submittedName>
        <fullName evidence="1">Cryptochrome/photolyase family protein</fullName>
    </submittedName>
</protein>
<dbReference type="InterPro" id="IPR036134">
    <property type="entry name" value="Crypto/Photolyase_FAD-like_sf"/>
</dbReference>
<organism evidence="1 2">
    <name type="scientific">Ferrimonas gelatinilytica</name>
    <dbReference type="NCBI Taxonomy" id="1255257"/>
    <lineage>
        <taxon>Bacteria</taxon>
        <taxon>Pseudomonadati</taxon>
        <taxon>Pseudomonadota</taxon>
        <taxon>Gammaproteobacteria</taxon>
        <taxon>Alteromonadales</taxon>
        <taxon>Ferrimonadaceae</taxon>
        <taxon>Ferrimonas</taxon>
    </lineage>
</organism>
<dbReference type="SUPFAM" id="SSF48173">
    <property type="entry name" value="Cryptochrome/photolyase FAD-binding domain"/>
    <property type="match status" value="1"/>
</dbReference>
<dbReference type="EMBL" id="BAABLF010000009">
    <property type="protein sequence ID" value="GAA5191187.1"/>
    <property type="molecule type" value="Genomic_DNA"/>
</dbReference>
<sequence length="520" mass="60249">MAKAGAMSQVHTLRLILGDQLNAHHSWFRQQDDGVLYLIAELKQETGYVRHHIQKLCAFFAAMKGFADALEAAGHRVRHLTLDDSAQYEDLPALIRAQLQESGAQRFEYQRPDEYRLLAQLSDLDLPVAVRQVDSEHFLLPFDEIDAHFERGKAHRMEPFYRKMRVRFNLLMADGKPLGGQWNYDKENRHRLREVDWASVPEPLCFANSVDDILARLERHQVTSIGTLEGPLLWPVSRAQARELLGHFCRHCLVHFGRFQDALSNQAPHHWSLFHARLSFALNTKMLHPLEVMEAAIDAYQENDDVDLAQIEGFVRQILGWREYIRGIYWANMPGYEQHNHFDARRPLPPWFWSGETRMACLKDAIDQSLQYAYAHHIQRLMITGTFALLFGADPDEVDAWYLGIYIDAIEWVELPNTRGMSQYGDGGLLASKPYAASGNYINKMSDYCASCHYEVGEKVGERACPFNSLYWHFMERHREQLANNPRVGVVYRNWDNRGDEERDAVLERAQWCLDHAEKL</sequence>
<dbReference type="PANTHER" id="PTHR38657:SF1">
    <property type="entry name" value="SLR1343 PROTEIN"/>
    <property type="match status" value="1"/>
</dbReference>
<dbReference type="InterPro" id="IPR007357">
    <property type="entry name" value="PhrB-like"/>
</dbReference>
<evidence type="ECO:0000313" key="1">
    <source>
        <dbReference type="EMBL" id="GAA5191187.1"/>
    </source>
</evidence>
<dbReference type="InterPro" id="IPR014729">
    <property type="entry name" value="Rossmann-like_a/b/a_fold"/>
</dbReference>